<keyword evidence="1" id="KW-0433">Leucine-rich repeat</keyword>
<name>A0A0F9GSN8_9ZZZZ</name>
<dbReference type="SMART" id="SM00369">
    <property type="entry name" value="LRR_TYP"/>
    <property type="match status" value="4"/>
</dbReference>
<keyword evidence="2" id="KW-0677">Repeat</keyword>
<dbReference type="InterPro" id="IPR032675">
    <property type="entry name" value="LRR_dom_sf"/>
</dbReference>
<accession>A0A0F9GSN8</accession>
<dbReference type="InterPro" id="IPR025875">
    <property type="entry name" value="Leu-rich_rpt_4"/>
</dbReference>
<protein>
    <recommendedName>
        <fullName evidence="4">Leucine-rich repeat domain-containing protein</fullName>
    </recommendedName>
</protein>
<comment type="caution">
    <text evidence="3">The sequence shown here is derived from an EMBL/GenBank/DDBJ whole genome shotgun (WGS) entry which is preliminary data.</text>
</comment>
<dbReference type="AlphaFoldDB" id="A0A0F9GSN8"/>
<dbReference type="SUPFAM" id="SSF52075">
    <property type="entry name" value="Outer arm dynein light chain 1"/>
    <property type="match status" value="1"/>
</dbReference>
<dbReference type="InterPro" id="IPR003591">
    <property type="entry name" value="Leu-rich_rpt_typical-subtyp"/>
</dbReference>
<dbReference type="InterPro" id="IPR050836">
    <property type="entry name" value="SDS22/Internalin_LRR"/>
</dbReference>
<dbReference type="Gene3D" id="3.80.10.10">
    <property type="entry name" value="Ribonuclease Inhibitor"/>
    <property type="match status" value="1"/>
</dbReference>
<proteinExistence type="predicted"/>
<dbReference type="PANTHER" id="PTHR46652:SF3">
    <property type="entry name" value="LEUCINE-RICH REPEAT-CONTAINING PROTEIN 9"/>
    <property type="match status" value="1"/>
</dbReference>
<evidence type="ECO:0000256" key="2">
    <source>
        <dbReference type="ARBA" id="ARBA00022737"/>
    </source>
</evidence>
<dbReference type="PANTHER" id="PTHR46652">
    <property type="entry name" value="LEUCINE-RICH REPEAT AND IQ DOMAIN-CONTAINING PROTEIN 1-RELATED"/>
    <property type="match status" value="1"/>
</dbReference>
<evidence type="ECO:0008006" key="4">
    <source>
        <dbReference type="Google" id="ProtNLM"/>
    </source>
</evidence>
<sequence>MIFMPFVKYNEKKYAVKDNYLDLKFKEIKDITLIEGLEKLTYLEALNLRNNQITEINGLGILSKLKRLYLNENRINKIKGLEKLQSLEILNLSGNQITKIEGLDKLQNLESLDLMGNQITKIEGLDALQNIAWINLVGNQMEEPEEEYFAQKTNNAQEYVEKCKFKKIDQNIPFIKFNNQLSFQKNIDSFRKKHIDIADTSFFVSIGTHKESKQIKGEQNAIFLFKKPNEITLSKREISNYKDIIVHLVQIHSLKGIEFKKKSKVDYFNFFIRHFWDDNEIENNNILIYNKEYESRVSKKIEEMLDLSAYKNSNMFYSHKPDIIVFPENSIPQSKIKSLEKFSKTNDLIIIVGLEHIKEQNEFINKVIIIDKGRINEQIKQTPVWI</sequence>
<dbReference type="EMBL" id="LAZR01017094">
    <property type="protein sequence ID" value="KKM01819.1"/>
    <property type="molecule type" value="Genomic_DNA"/>
</dbReference>
<dbReference type="PROSITE" id="PS51450">
    <property type="entry name" value="LRR"/>
    <property type="match status" value="4"/>
</dbReference>
<organism evidence="3">
    <name type="scientific">marine sediment metagenome</name>
    <dbReference type="NCBI Taxonomy" id="412755"/>
    <lineage>
        <taxon>unclassified sequences</taxon>
        <taxon>metagenomes</taxon>
        <taxon>ecological metagenomes</taxon>
    </lineage>
</organism>
<evidence type="ECO:0000313" key="3">
    <source>
        <dbReference type="EMBL" id="KKM01819.1"/>
    </source>
</evidence>
<reference evidence="3" key="1">
    <citation type="journal article" date="2015" name="Nature">
        <title>Complex archaea that bridge the gap between prokaryotes and eukaryotes.</title>
        <authorList>
            <person name="Spang A."/>
            <person name="Saw J.H."/>
            <person name="Jorgensen S.L."/>
            <person name="Zaremba-Niedzwiedzka K."/>
            <person name="Martijn J."/>
            <person name="Lind A.E."/>
            <person name="van Eijk R."/>
            <person name="Schleper C."/>
            <person name="Guy L."/>
            <person name="Ettema T.J."/>
        </authorList>
    </citation>
    <scope>NUCLEOTIDE SEQUENCE</scope>
</reference>
<gene>
    <name evidence="3" type="ORF">LCGC14_1790620</name>
</gene>
<dbReference type="InterPro" id="IPR001611">
    <property type="entry name" value="Leu-rich_rpt"/>
</dbReference>
<dbReference type="Pfam" id="PF12799">
    <property type="entry name" value="LRR_4"/>
    <property type="match status" value="2"/>
</dbReference>
<evidence type="ECO:0000256" key="1">
    <source>
        <dbReference type="ARBA" id="ARBA00022614"/>
    </source>
</evidence>
<dbReference type="SMART" id="SM00365">
    <property type="entry name" value="LRR_SD22"/>
    <property type="match status" value="4"/>
</dbReference>